<gene>
    <name evidence="1" type="primary">Necator_chrX.g21980</name>
    <name evidence="1" type="ORF">RB195_021819</name>
</gene>
<sequence length="109" mass="12669">MLTEFDDTCRCIRYQINLKKKMLMREGWFSDAPFTLNGKNVFECTSNTYLHPKINMTNDLTCELGRRRRAAWGACDCIKEIVKRTMNILLRGHLFNTAVVPALIYASEM</sequence>
<organism evidence="1 2">
    <name type="scientific">Necator americanus</name>
    <name type="common">Human hookworm</name>
    <dbReference type="NCBI Taxonomy" id="51031"/>
    <lineage>
        <taxon>Eukaryota</taxon>
        <taxon>Metazoa</taxon>
        <taxon>Ecdysozoa</taxon>
        <taxon>Nematoda</taxon>
        <taxon>Chromadorea</taxon>
        <taxon>Rhabditida</taxon>
        <taxon>Rhabditina</taxon>
        <taxon>Rhabditomorpha</taxon>
        <taxon>Strongyloidea</taxon>
        <taxon>Ancylostomatidae</taxon>
        <taxon>Bunostominae</taxon>
        <taxon>Necator</taxon>
    </lineage>
</organism>
<keyword evidence="2" id="KW-1185">Reference proteome</keyword>
<reference evidence="1 2" key="1">
    <citation type="submission" date="2023-08" db="EMBL/GenBank/DDBJ databases">
        <title>A Necator americanus chromosomal reference genome.</title>
        <authorList>
            <person name="Ilik V."/>
            <person name="Petrzelkova K.J."/>
            <person name="Pardy F."/>
            <person name="Fuh T."/>
            <person name="Niatou-Singa F.S."/>
            <person name="Gouil Q."/>
            <person name="Baker L."/>
            <person name="Ritchie M.E."/>
            <person name="Jex A.R."/>
            <person name="Gazzola D."/>
            <person name="Li H."/>
            <person name="Toshio Fujiwara R."/>
            <person name="Zhan B."/>
            <person name="Aroian R.V."/>
            <person name="Pafco B."/>
            <person name="Schwarz E.M."/>
        </authorList>
    </citation>
    <scope>NUCLEOTIDE SEQUENCE [LARGE SCALE GENOMIC DNA]</scope>
    <source>
        <strain evidence="1 2">Aroian</strain>
        <tissue evidence="1">Whole animal</tissue>
    </source>
</reference>
<dbReference type="Proteomes" id="UP001303046">
    <property type="component" value="Unassembled WGS sequence"/>
</dbReference>
<comment type="caution">
    <text evidence="1">The sequence shown here is derived from an EMBL/GenBank/DDBJ whole genome shotgun (WGS) entry which is preliminary data.</text>
</comment>
<protein>
    <recommendedName>
        <fullName evidence="3">Phlebovirus glycoprotein G2 fusion domain-containing protein</fullName>
    </recommendedName>
</protein>
<evidence type="ECO:0000313" key="2">
    <source>
        <dbReference type="Proteomes" id="UP001303046"/>
    </source>
</evidence>
<name>A0ABR1ED16_NECAM</name>
<dbReference type="EMBL" id="JAVFWL010000006">
    <property type="protein sequence ID" value="KAK6760495.1"/>
    <property type="molecule type" value="Genomic_DNA"/>
</dbReference>
<accession>A0ABR1ED16</accession>
<evidence type="ECO:0000313" key="1">
    <source>
        <dbReference type="EMBL" id="KAK6760495.1"/>
    </source>
</evidence>
<proteinExistence type="predicted"/>
<evidence type="ECO:0008006" key="3">
    <source>
        <dbReference type="Google" id="ProtNLM"/>
    </source>
</evidence>